<dbReference type="EMBL" id="BTSX01000005">
    <property type="protein sequence ID" value="GMS98460.1"/>
    <property type="molecule type" value="Genomic_DNA"/>
</dbReference>
<evidence type="ECO:0000313" key="2">
    <source>
        <dbReference type="Proteomes" id="UP001432027"/>
    </source>
</evidence>
<gene>
    <name evidence="1" type="ORF">PENTCL1PPCAC_20635</name>
</gene>
<dbReference type="AlphaFoldDB" id="A0AAV5TW28"/>
<feature type="non-terminal residue" evidence="1">
    <location>
        <position position="1"/>
    </location>
</feature>
<comment type="caution">
    <text evidence="1">The sequence shown here is derived from an EMBL/GenBank/DDBJ whole genome shotgun (WGS) entry which is preliminary data.</text>
</comment>
<feature type="non-terminal residue" evidence="1">
    <location>
        <position position="151"/>
    </location>
</feature>
<accession>A0AAV5TW28</accession>
<evidence type="ECO:0000313" key="1">
    <source>
        <dbReference type="EMBL" id="GMS98460.1"/>
    </source>
</evidence>
<dbReference type="Proteomes" id="UP001432027">
    <property type="component" value="Unassembled WGS sequence"/>
</dbReference>
<organism evidence="1 2">
    <name type="scientific">Pristionchus entomophagus</name>
    <dbReference type="NCBI Taxonomy" id="358040"/>
    <lineage>
        <taxon>Eukaryota</taxon>
        <taxon>Metazoa</taxon>
        <taxon>Ecdysozoa</taxon>
        <taxon>Nematoda</taxon>
        <taxon>Chromadorea</taxon>
        <taxon>Rhabditida</taxon>
        <taxon>Rhabditina</taxon>
        <taxon>Diplogasteromorpha</taxon>
        <taxon>Diplogasteroidea</taxon>
        <taxon>Neodiplogasteridae</taxon>
        <taxon>Pristionchus</taxon>
    </lineage>
</organism>
<keyword evidence="2" id="KW-1185">Reference proteome</keyword>
<protein>
    <submittedName>
        <fullName evidence="1">Uncharacterized protein</fullName>
    </submittedName>
</protein>
<sequence>AKRLLESYAMGAKPMALAREDGERLKTIHEWIVAFDKIQVDPRSDPERLRQLEAAKQRLNALKEPIQRTIDGIEREIAEETALEQKHVYLMAKLGELEQNVKDRSIGTVEVRDELENVQLQLNLLRSLCRQPRSYVECEVDNTTSRPMSPF</sequence>
<name>A0AAV5TW28_9BILA</name>
<proteinExistence type="predicted"/>
<reference evidence="1" key="1">
    <citation type="submission" date="2023-10" db="EMBL/GenBank/DDBJ databases">
        <title>Genome assembly of Pristionchus species.</title>
        <authorList>
            <person name="Yoshida K."/>
            <person name="Sommer R.J."/>
        </authorList>
    </citation>
    <scope>NUCLEOTIDE SEQUENCE</scope>
    <source>
        <strain evidence="1">RS0144</strain>
    </source>
</reference>